<keyword evidence="3 7" id="KW-0812">Transmembrane</keyword>
<feature type="transmembrane region" description="Helical" evidence="7">
    <location>
        <begin position="296"/>
        <end position="316"/>
    </location>
</feature>
<evidence type="ECO:0000256" key="3">
    <source>
        <dbReference type="ARBA" id="ARBA00022692"/>
    </source>
</evidence>
<feature type="transmembrane region" description="Helical" evidence="7">
    <location>
        <begin position="113"/>
        <end position="133"/>
    </location>
</feature>
<dbReference type="Ensembl" id="ENSFHET00000016974.1">
    <property type="protein sequence ID" value="ENSFHEP00000010302.1"/>
    <property type="gene ID" value="ENSFHEG00000011651.1"/>
</dbReference>
<dbReference type="PANTHER" id="PTHR20855:SF22">
    <property type="entry name" value="MEMBRANE PROGESTIN RECEPTOR BETA"/>
    <property type="match status" value="1"/>
</dbReference>
<reference evidence="8" key="2">
    <citation type="submission" date="2025-09" db="UniProtKB">
        <authorList>
            <consortium name="Ensembl"/>
        </authorList>
    </citation>
    <scope>IDENTIFICATION</scope>
</reference>
<dbReference type="GeneTree" id="ENSGT00940000159860"/>
<feature type="transmembrane region" description="Helical" evidence="7">
    <location>
        <begin position="153"/>
        <end position="182"/>
    </location>
</feature>
<organism evidence="8 9">
    <name type="scientific">Fundulus heteroclitus</name>
    <name type="common">Killifish</name>
    <name type="synonym">Mummichog</name>
    <dbReference type="NCBI Taxonomy" id="8078"/>
    <lineage>
        <taxon>Eukaryota</taxon>
        <taxon>Metazoa</taxon>
        <taxon>Chordata</taxon>
        <taxon>Craniata</taxon>
        <taxon>Vertebrata</taxon>
        <taxon>Euteleostomi</taxon>
        <taxon>Actinopterygii</taxon>
        <taxon>Neopterygii</taxon>
        <taxon>Teleostei</taxon>
        <taxon>Neoteleostei</taxon>
        <taxon>Acanthomorphata</taxon>
        <taxon>Ovalentaria</taxon>
        <taxon>Atherinomorphae</taxon>
        <taxon>Cyprinodontiformes</taxon>
        <taxon>Fundulidae</taxon>
        <taxon>Fundulus</taxon>
    </lineage>
</organism>
<comment type="subcellular location">
    <subcellularLocation>
        <location evidence="1">Membrane</location>
        <topology evidence="1">Multi-pass membrane protein</topology>
    </subcellularLocation>
</comment>
<dbReference type="AlphaFoldDB" id="A0A3Q2PCR6"/>
<accession>A0A3Q2PCR6</accession>
<evidence type="ECO:0000256" key="6">
    <source>
        <dbReference type="PIRSR" id="PIRSR604254-1"/>
    </source>
</evidence>
<dbReference type="PANTHER" id="PTHR20855">
    <property type="entry name" value="ADIPOR/PROGESTIN RECEPTOR-RELATED"/>
    <property type="match status" value="1"/>
</dbReference>
<feature type="transmembrane region" description="Helical" evidence="7">
    <location>
        <begin position="82"/>
        <end position="106"/>
    </location>
</feature>
<dbReference type="Pfam" id="PF03006">
    <property type="entry name" value="HlyIII"/>
    <property type="match status" value="2"/>
</dbReference>
<protein>
    <submittedName>
        <fullName evidence="8">Membrane progestin receptor beta-like</fullName>
    </submittedName>
</protein>
<dbReference type="InterPro" id="IPR004254">
    <property type="entry name" value="AdipoR/HlyIII-related"/>
</dbReference>
<dbReference type="GO" id="GO:0005886">
    <property type="term" value="C:plasma membrane"/>
    <property type="evidence" value="ECO:0007669"/>
    <property type="project" value="TreeGrafter"/>
</dbReference>
<name>A0A3Q2PCR6_FUNHE</name>
<keyword evidence="6" id="KW-0862">Zinc</keyword>
<feature type="binding site" evidence="6">
    <location>
        <position position="262"/>
    </location>
    <ligand>
        <name>Zn(2+)</name>
        <dbReference type="ChEBI" id="CHEBI:29105"/>
    </ligand>
</feature>
<dbReference type="GO" id="GO:0003707">
    <property type="term" value="F:nuclear steroid receptor activity"/>
    <property type="evidence" value="ECO:0007669"/>
    <property type="project" value="TreeGrafter"/>
</dbReference>
<evidence type="ECO:0000256" key="4">
    <source>
        <dbReference type="ARBA" id="ARBA00022989"/>
    </source>
</evidence>
<evidence type="ECO:0000256" key="1">
    <source>
        <dbReference type="ARBA" id="ARBA00004141"/>
    </source>
</evidence>
<reference evidence="8" key="1">
    <citation type="submission" date="2025-08" db="UniProtKB">
        <authorList>
            <consortium name="Ensembl"/>
        </authorList>
    </citation>
    <scope>IDENTIFICATION</scope>
</reference>
<dbReference type="GO" id="GO:0005496">
    <property type="term" value="F:steroid binding"/>
    <property type="evidence" value="ECO:0007669"/>
    <property type="project" value="TreeGrafter"/>
</dbReference>
<dbReference type="Proteomes" id="UP000265000">
    <property type="component" value="Unplaced"/>
</dbReference>
<evidence type="ECO:0000313" key="9">
    <source>
        <dbReference type="Proteomes" id="UP000265000"/>
    </source>
</evidence>
<proteinExistence type="inferred from homology"/>
<evidence type="ECO:0000313" key="8">
    <source>
        <dbReference type="Ensembl" id="ENSFHEP00000010302.1"/>
    </source>
</evidence>
<evidence type="ECO:0000256" key="2">
    <source>
        <dbReference type="ARBA" id="ARBA00007018"/>
    </source>
</evidence>
<evidence type="ECO:0000256" key="7">
    <source>
        <dbReference type="SAM" id="Phobius"/>
    </source>
</evidence>
<sequence>NMESVIPCFSFLKPSVSPGSLSFAPPSLCAPLLLSLPPTVTHLDVPPLFRSRFVLGGYRQVGQPWQRYLLSLLQLHNDSLTVWSPLLAAAVVSLRFLMFAVLGLSADVSSLPLVFYVFSALAYLGCSAAAHLLQPHSERAHYSLFFLNNVGGAIYLFLGKIFLPAAALLSWTSCAASCYVKVHSGWTCTFHRKLYSLTTISVISPILHRLATHSWTSSPTPSLHLLQVALSLLSAFFFSCSSPERFSPGSFDFLGHSRQLFHVLLSLCTVVQQEALFRDFLWRRPALARLFGAERLLLACTSFLWLTSCCGVAALLRLSSELLQHQEESDLDVVRSASGLLV</sequence>
<keyword evidence="6" id="KW-0479">Metal-binding</keyword>
<keyword evidence="5 7" id="KW-0472">Membrane</keyword>
<comment type="similarity">
    <text evidence="2">Belongs to the ADIPOR family.</text>
</comment>
<evidence type="ECO:0000256" key="5">
    <source>
        <dbReference type="ARBA" id="ARBA00023136"/>
    </source>
</evidence>
<feature type="binding site" evidence="6">
    <location>
        <position position="131"/>
    </location>
    <ligand>
        <name>Zn(2+)</name>
        <dbReference type="ChEBI" id="CHEBI:29105"/>
    </ligand>
</feature>
<keyword evidence="9" id="KW-1185">Reference proteome</keyword>
<keyword evidence="4 7" id="KW-1133">Transmembrane helix</keyword>
<dbReference type="GO" id="GO:0046872">
    <property type="term" value="F:metal ion binding"/>
    <property type="evidence" value="ECO:0007669"/>
    <property type="project" value="UniProtKB-KW"/>
</dbReference>